<name>A0A419I7D3_9PSEU</name>
<dbReference type="Proteomes" id="UP000285112">
    <property type="component" value="Unassembled WGS sequence"/>
</dbReference>
<evidence type="ECO:0000256" key="1">
    <source>
        <dbReference type="SAM" id="Phobius"/>
    </source>
</evidence>
<keyword evidence="1" id="KW-1133">Transmembrane helix</keyword>
<dbReference type="RefSeq" id="WP_120022919.1">
    <property type="nucleotide sequence ID" value="NZ_QZFV01000067.1"/>
</dbReference>
<gene>
    <name evidence="2" type="ORF">D5S19_09190</name>
</gene>
<sequence length="74" mass="8561">MPYLPTFVLLAAGLLLLVLLLVRTFRLLRRLRHTVSMVTRDTQDRTGLLRARSAALRVAVAERRGRPHTQYHQQ</sequence>
<dbReference type="EMBL" id="QZFV01000067">
    <property type="protein sequence ID" value="RJQ87700.1"/>
    <property type="molecule type" value="Genomic_DNA"/>
</dbReference>
<reference evidence="2 3" key="1">
    <citation type="submission" date="2018-09" db="EMBL/GenBank/DDBJ databases">
        <title>YIM PH 21725 draft genome.</title>
        <authorList>
            <person name="Miao C."/>
        </authorList>
    </citation>
    <scope>NUCLEOTIDE SEQUENCE [LARGE SCALE GENOMIC DNA]</scope>
    <source>
        <strain evidence="3">YIM PH21725</strain>
    </source>
</reference>
<dbReference type="NCBIfam" id="NF037944">
    <property type="entry name" value="holin_2"/>
    <property type="match status" value="1"/>
</dbReference>
<protein>
    <submittedName>
        <fullName evidence="2">Uncharacterized protein</fullName>
    </submittedName>
</protein>
<keyword evidence="3" id="KW-1185">Reference proteome</keyword>
<comment type="caution">
    <text evidence="2">The sequence shown here is derived from an EMBL/GenBank/DDBJ whole genome shotgun (WGS) entry which is preliminary data.</text>
</comment>
<organism evidence="2 3">
    <name type="scientific">Amycolatopsis panacis</name>
    <dbReference type="NCBI Taxonomy" id="2340917"/>
    <lineage>
        <taxon>Bacteria</taxon>
        <taxon>Bacillati</taxon>
        <taxon>Actinomycetota</taxon>
        <taxon>Actinomycetes</taxon>
        <taxon>Pseudonocardiales</taxon>
        <taxon>Pseudonocardiaceae</taxon>
        <taxon>Amycolatopsis</taxon>
    </lineage>
</organism>
<feature type="transmembrane region" description="Helical" evidence="1">
    <location>
        <begin position="6"/>
        <end position="22"/>
    </location>
</feature>
<keyword evidence="1" id="KW-0812">Transmembrane</keyword>
<accession>A0A419I7D3</accession>
<evidence type="ECO:0000313" key="2">
    <source>
        <dbReference type="EMBL" id="RJQ87700.1"/>
    </source>
</evidence>
<keyword evidence="1" id="KW-0472">Membrane</keyword>
<evidence type="ECO:0000313" key="3">
    <source>
        <dbReference type="Proteomes" id="UP000285112"/>
    </source>
</evidence>
<proteinExistence type="predicted"/>
<dbReference type="AlphaFoldDB" id="A0A419I7D3"/>